<accession>A0ABR7V8S2</accession>
<feature type="transmembrane region" description="Helical" evidence="1">
    <location>
        <begin position="102"/>
        <end position="121"/>
    </location>
</feature>
<feature type="transmembrane region" description="Helical" evidence="1">
    <location>
        <begin position="70"/>
        <end position="90"/>
    </location>
</feature>
<sequence>MAKINPIIQFLTLVILSLGLALLVHVTFLGNKGFPKYDNRIVLSYVVNCILAASIFISIYIFRSKLKNQIGFLFMGGSFIKFLFFFLLFYPTYKADGEMSRLEFAAFFVPYGISLIIETIFTAQTLKKWIN</sequence>
<organism evidence="2 3">
    <name type="scientific">Maribacter aquimaris</name>
    <dbReference type="NCBI Taxonomy" id="2737171"/>
    <lineage>
        <taxon>Bacteria</taxon>
        <taxon>Pseudomonadati</taxon>
        <taxon>Bacteroidota</taxon>
        <taxon>Flavobacteriia</taxon>
        <taxon>Flavobacteriales</taxon>
        <taxon>Flavobacteriaceae</taxon>
        <taxon>Maribacter</taxon>
    </lineage>
</organism>
<evidence type="ECO:0000313" key="3">
    <source>
        <dbReference type="Proteomes" id="UP001166021"/>
    </source>
</evidence>
<keyword evidence="3" id="KW-1185">Reference proteome</keyword>
<name>A0ABR7V8S2_9FLAO</name>
<feature type="transmembrane region" description="Helical" evidence="1">
    <location>
        <begin position="7"/>
        <end position="30"/>
    </location>
</feature>
<dbReference type="EMBL" id="JABTCF010000014">
    <property type="protein sequence ID" value="MBD0779676.1"/>
    <property type="molecule type" value="Genomic_DNA"/>
</dbReference>
<keyword evidence="1" id="KW-0812">Transmembrane</keyword>
<feature type="transmembrane region" description="Helical" evidence="1">
    <location>
        <begin position="42"/>
        <end position="63"/>
    </location>
</feature>
<comment type="caution">
    <text evidence="2">The sequence shown here is derived from an EMBL/GenBank/DDBJ whole genome shotgun (WGS) entry which is preliminary data.</text>
</comment>
<reference evidence="2" key="1">
    <citation type="submission" date="2020-05" db="EMBL/GenBank/DDBJ databases">
        <title>The draft genome sequence of Maribacter sp. ANRC-HE7.</title>
        <authorList>
            <person name="Mu L."/>
        </authorList>
    </citation>
    <scope>NUCLEOTIDE SEQUENCE</scope>
    <source>
        <strain evidence="2">ANRC-HE7</strain>
    </source>
</reference>
<gene>
    <name evidence="2" type="ORF">HPE56_17885</name>
</gene>
<protein>
    <recommendedName>
        <fullName evidence="4">ATP synthase protein I</fullName>
    </recommendedName>
</protein>
<evidence type="ECO:0000313" key="2">
    <source>
        <dbReference type="EMBL" id="MBD0779676.1"/>
    </source>
</evidence>
<evidence type="ECO:0008006" key="4">
    <source>
        <dbReference type="Google" id="ProtNLM"/>
    </source>
</evidence>
<evidence type="ECO:0000256" key="1">
    <source>
        <dbReference type="SAM" id="Phobius"/>
    </source>
</evidence>
<dbReference type="Proteomes" id="UP001166021">
    <property type="component" value="Unassembled WGS sequence"/>
</dbReference>
<keyword evidence="1" id="KW-1133">Transmembrane helix</keyword>
<proteinExistence type="predicted"/>
<keyword evidence="1" id="KW-0472">Membrane</keyword>